<evidence type="ECO:0000313" key="1">
    <source>
        <dbReference type="EMBL" id="KFB48197.1"/>
    </source>
</evidence>
<dbReference type="EMBL" id="KE525339">
    <property type="protein sequence ID" value="KFB48197.1"/>
    <property type="molecule type" value="Genomic_DNA"/>
</dbReference>
<name>A0A084WDA3_ANOSI</name>
<dbReference type="AlphaFoldDB" id="A0A084WDA3"/>
<dbReference type="VEuPathDB" id="VectorBase:ASIS005968"/>
<evidence type="ECO:0000313" key="2">
    <source>
        <dbReference type="EnsemblMetazoa" id="ASIC016373-PA"/>
    </source>
</evidence>
<reference evidence="2" key="2">
    <citation type="submission" date="2020-05" db="UniProtKB">
        <authorList>
            <consortium name="EnsemblMetazoa"/>
        </authorList>
    </citation>
    <scope>IDENTIFICATION</scope>
</reference>
<dbReference type="EnsemblMetazoa" id="ASIC016373-RA">
    <property type="protein sequence ID" value="ASIC016373-PA"/>
    <property type="gene ID" value="ASIC016373"/>
</dbReference>
<sequence length="97" mass="10891">MDAMANKDIRFREGRFMLVYSKTSRMVGIGRQPPGTSGSKQLLAKNPFLSIRAFASAVRWRHGQHNPEARLEWTVLDDGWLKANEPVARSGDLCMSA</sequence>
<dbReference type="VEuPathDB" id="VectorBase:ASIC016373"/>
<protein>
    <submittedName>
        <fullName evidence="1 2">Putative cellulose-binding protein</fullName>
    </submittedName>
</protein>
<dbReference type="EMBL" id="ATLV01022979">
    <property type="status" value="NOT_ANNOTATED_CDS"/>
    <property type="molecule type" value="Genomic_DNA"/>
</dbReference>
<accession>A0A084WDA3</accession>
<gene>
    <name evidence="1" type="ORF">ZHAS_00016373</name>
</gene>
<organism evidence="1">
    <name type="scientific">Anopheles sinensis</name>
    <name type="common">Mosquito</name>
    <dbReference type="NCBI Taxonomy" id="74873"/>
    <lineage>
        <taxon>Eukaryota</taxon>
        <taxon>Metazoa</taxon>
        <taxon>Ecdysozoa</taxon>
        <taxon>Arthropoda</taxon>
        <taxon>Hexapoda</taxon>
        <taxon>Insecta</taxon>
        <taxon>Pterygota</taxon>
        <taxon>Neoptera</taxon>
        <taxon>Endopterygota</taxon>
        <taxon>Diptera</taxon>
        <taxon>Nematocera</taxon>
        <taxon>Culicoidea</taxon>
        <taxon>Culicidae</taxon>
        <taxon>Anophelinae</taxon>
        <taxon>Anopheles</taxon>
    </lineage>
</organism>
<reference evidence="1 3" key="1">
    <citation type="journal article" date="2014" name="BMC Genomics">
        <title>Genome sequence of Anopheles sinensis provides insight into genetics basis of mosquito competence for malaria parasites.</title>
        <authorList>
            <person name="Zhou D."/>
            <person name="Zhang D."/>
            <person name="Ding G."/>
            <person name="Shi L."/>
            <person name="Hou Q."/>
            <person name="Ye Y."/>
            <person name="Xu Y."/>
            <person name="Zhou H."/>
            <person name="Xiong C."/>
            <person name="Li S."/>
            <person name="Yu J."/>
            <person name="Hong S."/>
            <person name="Yu X."/>
            <person name="Zou P."/>
            <person name="Chen C."/>
            <person name="Chang X."/>
            <person name="Wang W."/>
            <person name="Lv Y."/>
            <person name="Sun Y."/>
            <person name="Ma L."/>
            <person name="Shen B."/>
            <person name="Zhu C."/>
        </authorList>
    </citation>
    <scope>NUCLEOTIDE SEQUENCE [LARGE SCALE GENOMIC DNA]</scope>
</reference>
<proteinExistence type="predicted"/>
<keyword evidence="3" id="KW-1185">Reference proteome</keyword>
<evidence type="ECO:0000313" key="3">
    <source>
        <dbReference type="Proteomes" id="UP000030765"/>
    </source>
</evidence>
<dbReference type="Proteomes" id="UP000030765">
    <property type="component" value="Unassembled WGS sequence"/>
</dbReference>